<evidence type="ECO:0000313" key="7">
    <source>
        <dbReference type="EMBL" id="MSS20526.1"/>
    </source>
</evidence>
<evidence type="ECO:0000256" key="2">
    <source>
        <dbReference type="ARBA" id="ARBA00022692"/>
    </source>
</evidence>
<dbReference type="Proteomes" id="UP000461754">
    <property type="component" value="Unassembled WGS sequence"/>
</dbReference>
<name>A0A7X2NHH1_9FIRM</name>
<feature type="transmembrane region" description="Helical" evidence="5">
    <location>
        <begin position="183"/>
        <end position="204"/>
    </location>
</feature>
<feature type="transmembrane region" description="Helical" evidence="5">
    <location>
        <begin position="112"/>
        <end position="140"/>
    </location>
</feature>
<dbReference type="RefSeq" id="WP_154576891.1">
    <property type="nucleotide sequence ID" value="NZ_VUMO01000014.1"/>
</dbReference>
<dbReference type="Pfam" id="PF01061">
    <property type="entry name" value="ABC2_membrane"/>
    <property type="match status" value="1"/>
</dbReference>
<dbReference type="GO" id="GO:0016020">
    <property type="term" value="C:membrane"/>
    <property type="evidence" value="ECO:0007669"/>
    <property type="project" value="UniProtKB-SubCell"/>
</dbReference>
<keyword evidence="8" id="KW-1185">Reference proteome</keyword>
<dbReference type="InterPro" id="IPR013525">
    <property type="entry name" value="ABC2_TM"/>
</dbReference>
<evidence type="ECO:0000256" key="1">
    <source>
        <dbReference type="ARBA" id="ARBA00004141"/>
    </source>
</evidence>
<accession>A0A7X2NHH1</accession>
<dbReference type="PANTHER" id="PTHR43229">
    <property type="entry name" value="NODULATION PROTEIN J"/>
    <property type="match status" value="1"/>
</dbReference>
<feature type="transmembrane region" description="Helical" evidence="5">
    <location>
        <begin position="21"/>
        <end position="41"/>
    </location>
</feature>
<feature type="transmembrane region" description="Helical" evidence="5">
    <location>
        <begin position="271"/>
        <end position="290"/>
    </location>
</feature>
<evidence type="ECO:0000259" key="6">
    <source>
        <dbReference type="Pfam" id="PF01061"/>
    </source>
</evidence>
<protein>
    <submittedName>
        <fullName evidence="7">ABC transporter permease</fullName>
    </submittedName>
</protein>
<dbReference type="PANTHER" id="PTHR43229:SF2">
    <property type="entry name" value="NODULATION PROTEIN J"/>
    <property type="match status" value="1"/>
</dbReference>
<keyword evidence="3 5" id="KW-1133">Transmembrane helix</keyword>
<feature type="transmembrane region" description="Helical" evidence="5">
    <location>
        <begin position="71"/>
        <end position="91"/>
    </location>
</feature>
<proteinExistence type="predicted"/>
<dbReference type="InterPro" id="IPR051784">
    <property type="entry name" value="Nod_factor_ABC_transporter"/>
</dbReference>
<evidence type="ECO:0000256" key="3">
    <source>
        <dbReference type="ARBA" id="ARBA00022989"/>
    </source>
</evidence>
<evidence type="ECO:0000256" key="5">
    <source>
        <dbReference type="SAM" id="Phobius"/>
    </source>
</evidence>
<gene>
    <name evidence="7" type="ORF">FYJ52_08965</name>
</gene>
<dbReference type="GO" id="GO:0140359">
    <property type="term" value="F:ABC-type transporter activity"/>
    <property type="evidence" value="ECO:0007669"/>
    <property type="project" value="InterPro"/>
</dbReference>
<feature type="domain" description="ABC-2 type transporter transmembrane" evidence="6">
    <location>
        <begin position="5"/>
        <end position="228"/>
    </location>
</feature>
<comment type="caution">
    <text evidence="7">The sequence shown here is derived from an EMBL/GenBank/DDBJ whole genome shotgun (WGS) entry which is preliminary data.</text>
</comment>
<evidence type="ECO:0000313" key="8">
    <source>
        <dbReference type="Proteomes" id="UP000461754"/>
    </source>
</evidence>
<dbReference type="AlphaFoldDB" id="A0A7X2NHH1"/>
<sequence length="297" mass="31709">MKPMLILTKRNSKLYFKDKGMFFSSLITPMILLVLYATFLAKVYRESFTAGLPAGLHISDNIIDGLVGGQLISSLLAVSCVTVAFCANMVMVQDKVTGAVRDLTIAPVRRSVLSLSYYLSAVGTTLIVCLSALGVGLIYLASVGWYLTAADVLHIVGNVALLVLFGTALSSLINFFLTTQGQISAVGTIISSAYGFICGAYMPIASFSKGLRRVLTWLPGTYGTVLLRRHTMRGAFDALKDAGVPAPAVKALKNSVDYNLMVNHKAVSPEIMAAVLAVSTAVLIGIYIAMNGLGRRR</sequence>
<dbReference type="EMBL" id="VUMO01000014">
    <property type="protein sequence ID" value="MSS20526.1"/>
    <property type="molecule type" value="Genomic_DNA"/>
</dbReference>
<keyword evidence="4 5" id="KW-0472">Membrane</keyword>
<comment type="subcellular location">
    <subcellularLocation>
        <location evidence="1">Membrane</location>
        <topology evidence="1">Multi-pass membrane protein</topology>
    </subcellularLocation>
</comment>
<reference evidence="7 8" key="1">
    <citation type="submission" date="2019-08" db="EMBL/GenBank/DDBJ databases">
        <title>In-depth cultivation of the pig gut microbiome towards novel bacterial diversity and tailored functional studies.</title>
        <authorList>
            <person name="Wylensek D."/>
            <person name="Hitch T.C.A."/>
            <person name="Clavel T."/>
        </authorList>
    </citation>
    <scope>NUCLEOTIDE SEQUENCE [LARGE SCALE GENOMIC DNA]</scope>
    <source>
        <strain evidence="7 8">RF-744-FAT-4</strain>
    </source>
</reference>
<feature type="transmembrane region" description="Helical" evidence="5">
    <location>
        <begin position="152"/>
        <end position="176"/>
    </location>
</feature>
<keyword evidence="2 5" id="KW-0812">Transmembrane</keyword>
<organism evidence="7 8">
    <name type="scientific">Pseudoramibacter porci</name>
    <dbReference type="NCBI Taxonomy" id="2606631"/>
    <lineage>
        <taxon>Bacteria</taxon>
        <taxon>Bacillati</taxon>
        <taxon>Bacillota</taxon>
        <taxon>Clostridia</taxon>
        <taxon>Eubacteriales</taxon>
        <taxon>Eubacteriaceae</taxon>
        <taxon>Pseudoramibacter</taxon>
    </lineage>
</organism>
<evidence type="ECO:0000256" key="4">
    <source>
        <dbReference type="ARBA" id="ARBA00023136"/>
    </source>
</evidence>